<dbReference type="InterPro" id="IPR052896">
    <property type="entry name" value="GGT-like_enzyme"/>
</dbReference>
<name>A0A0F9BI63_9ZZZZ</name>
<dbReference type="SUPFAM" id="SSF56235">
    <property type="entry name" value="N-terminal nucleophile aminohydrolases (Ntn hydrolases)"/>
    <property type="match status" value="1"/>
</dbReference>
<feature type="non-terminal residue" evidence="1">
    <location>
        <position position="48"/>
    </location>
</feature>
<proteinExistence type="predicted"/>
<organism evidence="1">
    <name type="scientific">marine sediment metagenome</name>
    <dbReference type="NCBI Taxonomy" id="412755"/>
    <lineage>
        <taxon>unclassified sequences</taxon>
        <taxon>metagenomes</taxon>
        <taxon>ecological metagenomes</taxon>
    </lineage>
</organism>
<dbReference type="PANTHER" id="PTHR43881:SF1">
    <property type="entry name" value="GAMMA-GLUTAMYLTRANSPEPTIDASE (AFU_ORTHOLOGUE AFUA_4G13580)"/>
    <property type="match status" value="1"/>
</dbReference>
<gene>
    <name evidence="1" type="ORF">LCGC14_2444530</name>
</gene>
<dbReference type="EMBL" id="LAZR01037697">
    <property type="protein sequence ID" value="KKL21530.1"/>
    <property type="molecule type" value="Genomic_DNA"/>
</dbReference>
<accession>A0A0F9BI63</accession>
<comment type="caution">
    <text evidence="1">The sequence shown here is derived from an EMBL/GenBank/DDBJ whole genome shotgun (WGS) entry which is preliminary data.</text>
</comment>
<sequence>MEAFHSYRPPVMGTTHVVCAGHYLAAAAGYRILEQGGNAVDAGVAAGI</sequence>
<protein>
    <recommendedName>
        <fullName evidence="2">Gamma-glutamyltransferase</fullName>
    </recommendedName>
</protein>
<reference evidence="1" key="1">
    <citation type="journal article" date="2015" name="Nature">
        <title>Complex archaea that bridge the gap between prokaryotes and eukaryotes.</title>
        <authorList>
            <person name="Spang A."/>
            <person name="Saw J.H."/>
            <person name="Jorgensen S.L."/>
            <person name="Zaremba-Niedzwiedzka K."/>
            <person name="Martijn J."/>
            <person name="Lind A.E."/>
            <person name="van Eijk R."/>
            <person name="Schleper C."/>
            <person name="Guy L."/>
            <person name="Ettema T.J."/>
        </authorList>
    </citation>
    <scope>NUCLEOTIDE SEQUENCE</scope>
</reference>
<dbReference type="InterPro" id="IPR029055">
    <property type="entry name" value="Ntn_hydrolases_N"/>
</dbReference>
<evidence type="ECO:0008006" key="2">
    <source>
        <dbReference type="Google" id="ProtNLM"/>
    </source>
</evidence>
<evidence type="ECO:0000313" key="1">
    <source>
        <dbReference type="EMBL" id="KKL21530.1"/>
    </source>
</evidence>
<dbReference type="PANTHER" id="PTHR43881">
    <property type="entry name" value="GAMMA-GLUTAMYLTRANSPEPTIDASE (AFU_ORTHOLOGUE AFUA_4G13580)"/>
    <property type="match status" value="1"/>
</dbReference>
<dbReference type="AlphaFoldDB" id="A0A0F9BI63"/>